<accession>A0A2H3JUA5</accession>
<dbReference type="OrthoDB" id="2803682at2759"/>
<feature type="compositionally biased region" description="Basic and acidic residues" evidence="1">
    <location>
        <begin position="165"/>
        <end position="188"/>
    </location>
</feature>
<sequence length="199" mass="23105">MAFLQVPNPFMELHHMPDYNHSLTGPQYYLQNFDASDRDDRDFALFAVHNRRARRPQNLEKWPTHTLFAFVYGVVAMHAFPPGPLSECVHILRWNWGSRFYSSAVGNNRDGELSSISAQREALAERKREQDDARAARRANRIVQEVDEAAIVVAMIREIIDRDNEASTEELKRQAEQRRHEQAREKVADWLAGVQPHSR</sequence>
<proteinExistence type="predicted"/>
<evidence type="ECO:0000313" key="2">
    <source>
        <dbReference type="EMBL" id="PCH45145.1"/>
    </source>
</evidence>
<dbReference type="Proteomes" id="UP000218811">
    <property type="component" value="Unassembled WGS sequence"/>
</dbReference>
<gene>
    <name evidence="2" type="ORF">WOLCODRAFT_145350</name>
</gene>
<evidence type="ECO:0000313" key="3">
    <source>
        <dbReference type="Proteomes" id="UP000218811"/>
    </source>
</evidence>
<dbReference type="EMBL" id="KB468168">
    <property type="protein sequence ID" value="PCH45145.1"/>
    <property type="molecule type" value="Genomic_DNA"/>
</dbReference>
<reference evidence="2 3" key="1">
    <citation type="journal article" date="2012" name="Science">
        <title>The Paleozoic origin of enzymatic lignin decomposition reconstructed from 31 fungal genomes.</title>
        <authorList>
            <person name="Floudas D."/>
            <person name="Binder M."/>
            <person name="Riley R."/>
            <person name="Barry K."/>
            <person name="Blanchette R.A."/>
            <person name="Henrissat B."/>
            <person name="Martinez A.T."/>
            <person name="Otillar R."/>
            <person name="Spatafora J.W."/>
            <person name="Yadav J.S."/>
            <person name="Aerts A."/>
            <person name="Benoit I."/>
            <person name="Boyd A."/>
            <person name="Carlson A."/>
            <person name="Copeland A."/>
            <person name="Coutinho P.M."/>
            <person name="de Vries R.P."/>
            <person name="Ferreira P."/>
            <person name="Findley K."/>
            <person name="Foster B."/>
            <person name="Gaskell J."/>
            <person name="Glotzer D."/>
            <person name="Gorecki P."/>
            <person name="Heitman J."/>
            <person name="Hesse C."/>
            <person name="Hori C."/>
            <person name="Igarashi K."/>
            <person name="Jurgens J.A."/>
            <person name="Kallen N."/>
            <person name="Kersten P."/>
            <person name="Kohler A."/>
            <person name="Kuees U."/>
            <person name="Kumar T.K.A."/>
            <person name="Kuo A."/>
            <person name="LaButti K."/>
            <person name="Larrondo L.F."/>
            <person name="Lindquist E."/>
            <person name="Ling A."/>
            <person name="Lombard V."/>
            <person name="Lucas S."/>
            <person name="Lundell T."/>
            <person name="Martin R."/>
            <person name="McLaughlin D.J."/>
            <person name="Morgenstern I."/>
            <person name="Morin E."/>
            <person name="Murat C."/>
            <person name="Nagy L.G."/>
            <person name="Nolan M."/>
            <person name="Ohm R.A."/>
            <person name="Patyshakuliyeva A."/>
            <person name="Rokas A."/>
            <person name="Ruiz-Duenas F.J."/>
            <person name="Sabat G."/>
            <person name="Salamov A."/>
            <person name="Samejima M."/>
            <person name="Schmutz J."/>
            <person name="Slot J.C."/>
            <person name="St John F."/>
            <person name="Stenlid J."/>
            <person name="Sun H."/>
            <person name="Sun S."/>
            <person name="Syed K."/>
            <person name="Tsang A."/>
            <person name="Wiebenga A."/>
            <person name="Young D."/>
            <person name="Pisabarro A."/>
            <person name="Eastwood D.C."/>
            <person name="Martin F."/>
            <person name="Cullen D."/>
            <person name="Grigoriev I.V."/>
            <person name="Hibbett D.S."/>
        </authorList>
    </citation>
    <scope>NUCLEOTIDE SEQUENCE [LARGE SCALE GENOMIC DNA]</scope>
    <source>
        <strain evidence="2 3">MD-104</strain>
    </source>
</reference>
<dbReference type="AlphaFoldDB" id="A0A2H3JUA5"/>
<keyword evidence="3" id="KW-1185">Reference proteome</keyword>
<name>A0A2H3JUA5_WOLCO</name>
<protein>
    <submittedName>
        <fullName evidence="2">Uncharacterized protein</fullName>
    </submittedName>
</protein>
<feature type="region of interest" description="Disordered" evidence="1">
    <location>
        <begin position="165"/>
        <end position="199"/>
    </location>
</feature>
<evidence type="ECO:0000256" key="1">
    <source>
        <dbReference type="SAM" id="MobiDB-lite"/>
    </source>
</evidence>
<organism evidence="2 3">
    <name type="scientific">Wolfiporia cocos (strain MD-104)</name>
    <name type="common">Brown rot fungus</name>
    <dbReference type="NCBI Taxonomy" id="742152"/>
    <lineage>
        <taxon>Eukaryota</taxon>
        <taxon>Fungi</taxon>
        <taxon>Dikarya</taxon>
        <taxon>Basidiomycota</taxon>
        <taxon>Agaricomycotina</taxon>
        <taxon>Agaricomycetes</taxon>
        <taxon>Polyporales</taxon>
        <taxon>Phaeolaceae</taxon>
        <taxon>Wolfiporia</taxon>
    </lineage>
</organism>